<proteinExistence type="predicted"/>
<evidence type="ECO:0000313" key="2">
    <source>
        <dbReference type="Proteomes" id="UP000615446"/>
    </source>
</evidence>
<dbReference type="AlphaFoldDB" id="A0A8H3LI26"/>
<gene>
    <name evidence="1" type="ORF">RCL2_001350200</name>
</gene>
<sequence>MAQLLLRHVLPYSKNIFIPQNQSLLLLKSSQIIYKPIIIRSIQYSSYHDSFDIKRLRSQLNEKIASISPDHTKSSKTLSQGYVNDCYEYGGKLLHDFVKKIETVIYENISLLTNDPICISFRNDNYCNDSRFKQFQFNGGYIISTFDKNMEKYFISQFPNLSIKFLKLDNYCSITITNYIDRDIILKKAGIFDHH</sequence>
<organism evidence="1 2">
    <name type="scientific">Rhizophagus clarus</name>
    <dbReference type="NCBI Taxonomy" id="94130"/>
    <lineage>
        <taxon>Eukaryota</taxon>
        <taxon>Fungi</taxon>
        <taxon>Fungi incertae sedis</taxon>
        <taxon>Mucoromycota</taxon>
        <taxon>Glomeromycotina</taxon>
        <taxon>Glomeromycetes</taxon>
        <taxon>Glomerales</taxon>
        <taxon>Glomeraceae</taxon>
        <taxon>Rhizophagus</taxon>
    </lineage>
</organism>
<protein>
    <submittedName>
        <fullName evidence="1">Uncharacterized protein</fullName>
    </submittedName>
</protein>
<evidence type="ECO:0000313" key="1">
    <source>
        <dbReference type="EMBL" id="GES86447.1"/>
    </source>
</evidence>
<dbReference type="EMBL" id="BLAL01000160">
    <property type="protein sequence ID" value="GES86447.1"/>
    <property type="molecule type" value="Genomic_DNA"/>
</dbReference>
<dbReference type="OrthoDB" id="2331313at2759"/>
<comment type="caution">
    <text evidence="1">The sequence shown here is derived from an EMBL/GenBank/DDBJ whole genome shotgun (WGS) entry which is preliminary data.</text>
</comment>
<name>A0A8H3LI26_9GLOM</name>
<reference evidence="1" key="1">
    <citation type="submission" date="2019-10" db="EMBL/GenBank/DDBJ databases">
        <title>Conservation and host-specific expression of non-tandemly repeated heterogenous ribosome RNA gene in arbuscular mycorrhizal fungi.</title>
        <authorList>
            <person name="Maeda T."/>
            <person name="Kobayashi Y."/>
            <person name="Nakagawa T."/>
            <person name="Ezawa T."/>
            <person name="Yamaguchi K."/>
            <person name="Bino T."/>
            <person name="Nishimoto Y."/>
            <person name="Shigenobu S."/>
            <person name="Kawaguchi M."/>
        </authorList>
    </citation>
    <scope>NUCLEOTIDE SEQUENCE</scope>
    <source>
        <strain evidence="1">HR1</strain>
    </source>
</reference>
<dbReference type="Proteomes" id="UP000615446">
    <property type="component" value="Unassembled WGS sequence"/>
</dbReference>
<accession>A0A8H3LI26</accession>